<evidence type="ECO:0000256" key="1">
    <source>
        <dbReference type="ARBA" id="ARBA00004141"/>
    </source>
</evidence>
<dbReference type="GO" id="GO:0001508">
    <property type="term" value="P:action potential"/>
    <property type="evidence" value="ECO:0007669"/>
    <property type="project" value="TreeGrafter"/>
</dbReference>
<evidence type="ECO:0000313" key="11">
    <source>
        <dbReference type="EMBL" id="OIV39536.1"/>
    </source>
</evidence>
<feature type="transmembrane region" description="Helical" evidence="9">
    <location>
        <begin position="159"/>
        <end position="180"/>
    </location>
</feature>
<proteinExistence type="predicted"/>
<keyword evidence="7" id="KW-0407">Ion channel</keyword>
<evidence type="ECO:0000256" key="5">
    <source>
        <dbReference type="ARBA" id="ARBA00023065"/>
    </source>
</evidence>
<feature type="transmembrane region" description="Helical" evidence="9">
    <location>
        <begin position="30"/>
        <end position="50"/>
    </location>
</feature>
<dbReference type="Pfam" id="PF07885">
    <property type="entry name" value="Ion_trans_2"/>
    <property type="match status" value="1"/>
</dbReference>
<dbReference type="PANTHER" id="PTHR11537:SF254">
    <property type="entry name" value="POTASSIUM VOLTAGE-GATED CHANNEL PROTEIN SHAB"/>
    <property type="match status" value="1"/>
</dbReference>
<comment type="subcellular location">
    <subcellularLocation>
        <location evidence="1">Membrane</location>
        <topology evidence="1">Multi-pass membrane protein</topology>
    </subcellularLocation>
</comment>
<dbReference type="Proteomes" id="UP000243342">
    <property type="component" value="Unassembled WGS sequence"/>
</dbReference>
<keyword evidence="4 9" id="KW-1133">Transmembrane helix</keyword>
<accession>A0A1J7CD88</accession>
<dbReference type="GO" id="GO:0005249">
    <property type="term" value="F:voltage-gated potassium channel activity"/>
    <property type="evidence" value="ECO:0007669"/>
    <property type="project" value="InterPro"/>
</dbReference>
<name>A0A1J7CD88_9ACTN</name>
<dbReference type="InterPro" id="IPR013099">
    <property type="entry name" value="K_chnl_dom"/>
</dbReference>
<keyword evidence="3 9" id="KW-0812">Transmembrane</keyword>
<sequence>MTAARDLPPGAAHPFGGTAALRRYEARTRLPLTVAVLASVIVAPAHTGVFSAVVDLAAWTVLAADLIVHLRLAPGYLRTGLGRLAVAATAVSAPWYLLPGLGAGAYVVGVRLLLLARLATVSRRGRQLTERLGTTTLFAMALVGAASFAAYFAEHPHNAGFRTVGDALWWGVVTFTGTGYGDITPRTAAGRWAGVCIMIDGVATLGIVAGVLAGFFRGRAEDGGPPDGPDPAPAHDAWPGPRA</sequence>
<comment type="caution">
    <text evidence="11">The sequence shown here is derived from an EMBL/GenBank/DDBJ whole genome shotgun (WGS) entry which is preliminary data.</text>
</comment>
<evidence type="ECO:0000259" key="10">
    <source>
        <dbReference type="Pfam" id="PF07885"/>
    </source>
</evidence>
<dbReference type="PRINTS" id="PR00169">
    <property type="entry name" value="KCHANNEL"/>
</dbReference>
<dbReference type="SUPFAM" id="SSF81324">
    <property type="entry name" value="Voltage-gated potassium channels"/>
    <property type="match status" value="1"/>
</dbReference>
<evidence type="ECO:0000256" key="3">
    <source>
        <dbReference type="ARBA" id="ARBA00022692"/>
    </source>
</evidence>
<feature type="transmembrane region" description="Helical" evidence="9">
    <location>
        <begin position="103"/>
        <end position="120"/>
    </location>
</feature>
<dbReference type="EMBL" id="MLCF01000001">
    <property type="protein sequence ID" value="OIV39536.1"/>
    <property type="molecule type" value="Genomic_DNA"/>
</dbReference>
<evidence type="ECO:0000256" key="7">
    <source>
        <dbReference type="ARBA" id="ARBA00023303"/>
    </source>
</evidence>
<feature type="compositionally biased region" description="Low complexity" evidence="8">
    <location>
        <begin position="234"/>
        <end position="243"/>
    </location>
</feature>
<reference evidence="11 12" key="1">
    <citation type="submission" date="2016-10" db="EMBL/GenBank/DDBJ databases">
        <title>Genome sequence of Streptomyces gilvigriseus MUSC 26.</title>
        <authorList>
            <person name="Lee L.-H."/>
            <person name="Ser H.-L."/>
        </authorList>
    </citation>
    <scope>NUCLEOTIDE SEQUENCE [LARGE SCALE GENOMIC DNA]</scope>
    <source>
        <strain evidence="11 12">MUSC 26</strain>
    </source>
</reference>
<feature type="transmembrane region" description="Helical" evidence="9">
    <location>
        <begin position="132"/>
        <end position="153"/>
    </location>
</feature>
<protein>
    <recommendedName>
        <fullName evidence="10">Potassium channel domain-containing protein</fullName>
    </recommendedName>
</protein>
<dbReference type="InterPro" id="IPR028325">
    <property type="entry name" value="VG_K_chnl"/>
</dbReference>
<organism evidence="11 12">
    <name type="scientific">Mangrovactinospora gilvigrisea</name>
    <dbReference type="NCBI Taxonomy" id="1428644"/>
    <lineage>
        <taxon>Bacteria</taxon>
        <taxon>Bacillati</taxon>
        <taxon>Actinomycetota</taxon>
        <taxon>Actinomycetes</taxon>
        <taxon>Kitasatosporales</taxon>
        <taxon>Streptomycetaceae</taxon>
        <taxon>Mangrovactinospora</taxon>
    </lineage>
</organism>
<dbReference type="AlphaFoldDB" id="A0A1J7CD88"/>
<evidence type="ECO:0000256" key="6">
    <source>
        <dbReference type="ARBA" id="ARBA00023136"/>
    </source>
</evidence>
<dbReference type="PANTHER" id="PTHR11537">
    <property type="entry name" value="VOLTAGE-GATED POTASSIUM CHANNEL"/>
    <property type="match status" value="1"/>
</dbReference>
<evidence type="ECO:0000256" key="9">
    <source>
        <dbReference type="SAM" id="Phobius"/>
    </source>
</evidence>
<feature type="region of interest" description="Disordered" evidence="8">
    <location>
        <begin position="221"/>
        <end position="243"/>
    </location>
</feature>
<dbReference type="GO" id="GO:0008076">
    <property type="term" value="C:voltage-gated potassium channel complex"/>
    <property type="evidence" value="ECO:0007669"/>
    <property type="project" value="InterPro"/>
</dbReference>
<keyword evidence="5" id="KW-0406">Ion transport</keyword>
<gene>
    <name evidence="11" type="ORF">BIV57_00015</name>
</gene>
<keyword evidence="6 9" id="KW-0472">Membrane</keyword>
<keyword evidence="2" id="KW-0813">Transport</keyword>
<dbReference type="Gene3D" id="1.10.287.70">
    <property type="match status" value="1"/>
</dbReference>
<evidence type="ECO:0000256" key="4">
    <source>
        <dbReference type="ARBA" id="ARBA00022989"/>
    </source>
</evidence>
<feature type="transmembrane region" description="Helical" evidence="9">
    <location>
        <begin position="192"/>
        <end position="216"/>
    </location>
</feature>
<dbReference type="RefSeq" id="WP_071654473.1">
    <property type="nucleotide sequence ID" value="NZ_MLCF01000001.1"/>
</dbReference>
<dbReference type="OrthoDB" id="9799090at2"/>
<evidence type="ECO:0000256" key="2">
    <source>
        <dbReference type="ARBA" id="ARBA00022448"/>
    </source>
</evidence>
<keyword evidence="12" id="KW-1185">Reference proteome</keyword>
<dbReference type="STRING" id="1428644.BIV57_00015"/>
<evidence type="ECO:0000256" key="8">
    <source>
        <dbReference type="SAM" id="MobiDB-lite"/>
    </source>
</evidence>
<feature type="domain" description="Potassium channel" evidence="10">
    <location>
        <begin position="144"/>
        <end position="216"/>
    </location>
</feature>
<evidence type="ECO:0000313" key="12">
    <source>
        <dbReference type="Proteomes" id="UP000243342"/>
    </source>
</evidence>